<comment type="caution">
    <text evidence="2">The sequence shown here is derived from an EMBL/GenBank/DDBJ whole genome shotgun (WGS) entry which is preliminary data.</text>
</comment>
<name>A0A919IT37_9ACTN</name>
<sequence>MEWRLDLDRVDEQFLLELLNSTPVVDGVALDEFADPDTGCAWLEARGWDATPEEWRAVRDARDDLQAVIRGTAEPATLTRWLAQLSWKPTLDTSGVHWECSEPPGRTAAAAAVLAWSALLASSPGRLRPCGNPECRLFLIDHSKPNSARWCSMAVCGNRMKARRHYDRVRQSR</sequence>
<gene>
    <name evidence="2" type="ORF">Acy02nite_90950</name>
</gene>
<accession>A0A919IT37</accession>
<keyword evidence="3" id="KW-1185">Reference proteome</keyword>
<dbReference type="AlphaFoldDB" id="A0A919IT37"/>
<dbReference type="Gene3D" id="1.10.3300.10">
    <property type="entry name" value="Jann2411-like domain"/>
    <property type="match status" value="1"/>
</dbReference>
<dbReference type="InterPro" id="IPR010852">
    <property type="entry name" value="ABATE"/>
</dbReference>
<dbReference type="EMBL" id="BOMH01000106">
    <property type="protein sequence ID" value="GID71214.1"/>
    <property type="molecule type" value="Genomic_DNA"/>
</dbReference>
<dbReference type="SUPFAM" id="SSF160904">
    <property type="entry name" value="Jann2411-like"/>
    <property type="match status" value="1"/>
</dbReference>
<dbReference type="PANTHER" id="PTHR35525">
    <property type="entry name" value="BLL6575 PROTEIN"/>
    <property type="match status" value="1"/>
</dbReference>
<evidence type="ECO:0000313" key="2">
    <source>
        <dbReference type="EMBL" id="GID71214.1"/>
    </source>
</evidence>
<dbReference type="InterPro" id="IPR023286">
    <property type="entry name" value="ABATE_dom_sf"/>
</dbReference>
<dbReference type="Proteomes" id="UP000619479">
    <property type="component" value="Unassembled WGS sequence"/>
</dbReference>
<dbReference type="Pfam" id="PF07336">
    <property type="entry name" value="ABATE"/>
    <property type="match status" value="1"/>
</dbReference>
<proteinExistence type="predicted"/>
<dbReference type="InterPro" id="IPR021005">
    <property type="entry name" value="Znf_CGNR"/>
</dbReference>
<organism evidence="2 3">
    <name type="scientific">Actinoplanes cyaneus</name>
    <dbReference type="NCBI Taxonomy" id="52696"/>
    <lineage>
        <taxon>Bacteria</taxon>
        <taxon>Bacillati</taxon>
        <taxon>Actinomycetota</taxon>
        <taxon>Actinomycetes</taxon>
        <taxon>Micromonosporales</taxon>
        <taxon>Micromonosporaceae</taxon>
        <taxon>Actinoplanes</taxon>
    </lineage>
</organism>
<dbReference type="PANTHER" id="PTHR35525:SF3">
    <property type="entry name" value="BLL6575 PROTEIN"/>
    <property type="match status" value="1"/>
</dbReference>
<protein>
    <recommendedName>
        <fullName evidence="1">Zinc finger CGNR domain-containing protein</fullName>
    </recommendedName>
</protein>
<evidence type="ECO:0000259" key="1">
    <source>
        <dbReference type="Pfam" id="PF11706"/>
    </source>
</evidence>
<reference evidence="2" key="1">
    <citation type="submission" date="2021-01" db="EMBL/GenBank/DDBJ databases">
        <title>Whole genome shotgun sequence of Actinoplanes cyaneus NBRC 14990.</title>
        <authorList>
            <person name="Komaki H."/>
            <person name="Tamura T."/>
        </authorList>
    </citation>
    <scope>NUCLEOTIDE SEQUENCE</scope>
    <source>
        <strain evidence="2">NBRC 14990</strain>
    </source>
</reference>
<dbReference type="Pfam" id="PF11706">
    <property type="entry name" value="zf-CGNR"/>
    <property type="match status" value="1"/>
</dbReference>
<feature type="domain" description="Zinc finger CGNR" evidence="1">
    <location>
        <begin position="126"/>
        <end position="168"/>
    </location>
</feature>
<evidence type="ECO:0000313" key="3">
    <source>
        <dbReference type="Proteomes" id="UP000619479"/>
    </source>
</evidence>